<dbReference type="PANTHER" id="PTHR42928:SF5">
    <property type="entry name" value="BLR1237 PROTEIN"/>
    <property type="match status" value="1"/>
</dbReference>
<evidence type="ECO:0000256" key="1">
    <source>
        <dbReference type="ARBA" id="ARBA00006987"/>
    </source>
</evidence>
<dbReference type="PANTHER" id="PTHR42928">
    <property type="entry name" value="TRICARBOXYLATE-BINDING PROTEIN"/>
    <property type="match status" value="1"/>
</dbReference>
<evidence type="ECO:0000256" key="2">
    <source>
        <dbReference type="SAM" id="SignalP"/>
    </source>
</evidence>
<dbReference type="Gene3D" id="3.40.190.10">
    <property type="entry name" value="Periplasmic binding protein-like II"/>
    <property type="match status" value="1"/>
</dbReference>
<evidence type="ECO:0000313" key="3">
    <source>
        <dbReference type="EMBL" id="KAA6117992.1"/>
    </source>
</evidence>
<accession>A0A5M8A5M7</accession>
<dbReference type="CDD" id="cd13578">
    <property type="entry name" value="PBP2_Bug27"/>
    <property type="match status" value="1"/>
</dbReference>
<comment type="similarity">
    <text evidence="1">Belongs to the UPF0065 (bug) family.</text>
</comment>
<keyword evidence="4" id="KW-1185">Reference proteome</keyword>
<comment type="caution">
    <text evidence="3">The sequence shown here is derived from an EMBL/GenBank/DDBJ whole genome shotgun (WGS) entry which is preliminary data.</text>
</comment>
<feature type="signal peptide" evidence="2">
    <location>
        <begin position="1"/>
        <end position="25"/>
    </location>
</feature>
<reference evidence="3 4" key="1">
    <citation type="submission" date="2019-09" db="EMBL/GenBank/DDBJ databases">
        <title>Isolation of a novel species in the genus Cupriavidus from patients with sepsis using whole genome sequencing.</title>
        <authorList>
            <person name="Kweon O.J."/>
            <person name="Lee M.-K."/>
        </authorList>
    </citation>
    <scope>NUCLEOTIDE SEQUENCE [LARGE SCALE GENOMIC DNA]</scope>
    <source>
        <strain evidence="3 4">MKL-01</strain>
    </source>
</reference>
<dbReference type="SUPFAM" id="SSF53850">
    <property type="entry name" value="Periplasmic binding protein-like II"/>
    <property type="match status" value="1"/>
</dbReference>
<dbReference type="PIRSF" id="PIRSF017082">
    <property type="entry name" value="YflP"/>
    <property type="match status" value="1"/>
</dbReference>
<evidence type="ECO:0000313" key="4">
    <source>
        <dbReference type="Proteomes" id="UP000324324"/>
    </source>
</evidence>
<dbReference type="Pfam" id="PF03401">
    <property type="entry name" value="TctC"/>
    <property type="match status" value="1"/>
</dbReference>
<keyword evidence="2" id="KW-0732">Signal</keyword>
<sequence>MKLQLLCAGLTLAFGSTVVAAGAYAQGYPERPIKLVVPYAPGGSADIAARLVADEWAKALGGTIVIENKGGAGGNIGVDAVAKAAGDGYTIGLQTVSLAINPSLFAKMPYDTQKDLAPIGMVASSQHVLVVNNQLPAKDLKGLLSMLKAQPGKYTYGSAGPGSTFHMAAELFKSVANVPIEHIPYRGGGPALMDTIAGQVNMSFPVLSAAQQQVQAGKLRAIGVTGPKRSPLMPDVPTIAEAGLPGYAFETWFMVFAPAGTPQPVIAKLNAALNTALNAPALKARMVREGFDPMPSTPEQARARLAKEMPLWARLIKERGISAE</sequence>
<organism evidence="3 4">
    <name type="scientific">Cupriavidus cauae</name>
    <dbReference type="NCBI Taxonomy" id="2608999"/>
    <lineage>
        <taxon>Bacteria</taxon>
        <taxon>Pseudomonadati</taxon>
        <taxon>Pseudomonadota</taxon>
        <taxon>Betaproteobacteria</taxon>
        <taxon>Burkholderiales</taxon>
        <taxon>Burkholderiaceae</taxon>
        <taxon>Cupriavidus</taxon>
    </lineage>
</organism>
<protein>
    <submittedName>
        <fullName evidence="3">Tripartite tricarboxylate transporter substrate binding protein</fullName>
    </submittedName>
</protein>
<dbReference type="Gene3D" id="3.40.190.150">
    <property type="entry name" value="Bordetella uptake gene, domain 1"/>
    <property type="match status" value="1"/>
</dbReference>
<dbReference type="EMBL" id="VWRN01000060">
    <property type="protein sequence ID" value="KAA6117992.1"/>
    <property type="molecule type" value="Genomic_DNA"/>
</dbReference>
<name>A0A5M8A5M7_9BURK</name>
<feature type="chain" id="PRO_5024357320" evidence="2">
    <location>
        <begin position="26"/>
        <end position="324"/>
    </location>
</feature>
<dbReference type="InterPro" id="IPR005064">
    <property type="entry name" value="BUG"/>
</dbReference>
<dbReference type="AlphaFoldDB" id="A0A5M8A5M7"/>
<gene>
    <name evidence="3" type="ORF">F1599_22130</name>
</gene>
<dbReference type="InterPro" id="IPR042100">
    <property type="entry name" value="Bug_dom1"/>
</dbReference>
<proteinExistence type="inferred from homology"/>
<dbReference type="RefSeq" id="WP_150084599.1">
    <property type="nucleotide sequence ID" value="NZ_VWRN01000060.1"/>
</dbReference>
<dbReference type="Proteomes" id="UP000324324">
    <property type="component" value="Unassembled WGS sequence"/>
</dbReference>